<dbReference type="Gene3D" id="2.60.40.1090">
    <property type="entry name" value="Fimbrial-type adhesion domain"/>
    <property type="match status" value="1"/>
</dbReference>
<dbReference type="PANTHER" id="PTHR33420">
    <property type="entry name" value="FIMBRIAL SUBUNIT ELFA-RELATED"/>
    <property type="match status" value="1"/>
</dbReference>
<dbReference type="AlphaFoldDB" id="A0AAW7DU25"/>
<evidence type="ECO:0000313" key="3">
    <source>
        <dbReference type="EMBL" id="MDM1697344.1"/>
    </source>
</evidence>
<protein>
    <submittedName>
        <fullName evidence="3">Type 1 fimbrial protein</fullName>
    </submittedName>
</protein>
<feature type="domain" description="Fimbrial-type adhesion" evidence="2">
    <location>
        <begin position="27"/>
        <end position="174"/>
    </location>
</feature>
<gene>
    <name evidence="3" type="ORF">HX099_11865</name>
</gene>
<dbReference type="Proteomes" id="UP001173465">
    <property type="component" value="Unassembled WGS sequence"/>
</dbReference>
<dbReference type="EMBL" id="JACANB010000017">
    <property type="protein sequence ID" value="MDM1697344.1"/>
    <property type="molecule type" value="Genomic_DNA"/>
</dbReference>
<organism evidence="3 4">
    <name type="scientific">Thiopseudomonas alkaliphila</name>
    <dbReference type="NCBI Taxonomy" id="1697053"/>
    <lineage>
        <taxon>Bacteria</taxon>
        <taxon>Pseudomonadati</taxon>
        <taxon>Pseudomonadota</taxon>
        <taxon>Gammaproteobacteria</taxon>
        <taxon>Pseudomonadales</taxon>
        <taxon>Pseudomonadaceae</taxon>
        <taxon>Thiopseudomonas</taxon>
    </lineage>
</organism>
<sequence length="174" mass="17607">MKKIPSALVLALGLASGSAFAASSGTITINGQVMDQTCTIVGAADQIVTLATVAKADLAALGEEAAKQSFTIQLENCAAGNVSAFFSADTASLIDPATNTLVNQGTATNVNVALYEENGSRIELGNAAYVYADKKTVAAVNGPATLMYSAGYYATGESTAGTVSAVANYTISYQ</sequence>
<keyword evidence="1" id="KW-0732">Signal</keyword>
<proteinExistence type="predicted"/>
<dbReference type="GO" id="GO:0043709">
    <property type="term" value="P:cell adhesion involved in single-species biofilm formation"/>
    <property type="evidence" value="ECO:0007669"/>
    <property type="project" value="TreeGrafter"/>
</dbReference>
<dbReference type="SUPFAM" id="SSF49401">
    <property type="entry name" value="Bacterial adhesins"/>
    <property type="match status" value="1"/>
</dbReference>
<dbReference type="Pfam" id="PF00419">
    <property type="entry name" value="Fimbrial"/>
    <property type="match status" value="1"/>
</dbReference>
<feature type="chain" id="PRO_5043611152" evidence="1">
    <location>
        <begin position="22"/>
        <end position="174"/>
    </location>
</feature>
<evidence type="ECO:0000259" key="2">
    <source>
        <dbReference type="Pfam" id="PF00419"/>
    </source>
</evidence>
<reference evidence="3" key="1">
    <citation type="submission" date="2020-06" db="EMBL/GenBank/DDBJ databases">
        <authorList>
            <person name="Dong N."/>
        </authorList>
    </citation>
    <scope>NUCLEOTIDE SEQUENCE</scope>
    <source>
        <strain evidence="3">DF46-2-2</strain>
    </source>
</reference>
<dbReference type="InterPro" id="IPR008966">
    <property type="entry name" value="Adhesion_dom_sf"/>
</dbReference>
<dbReference type="InterPro" id="IPR050263">
    <property type="entry name" value="Bact_Fimbrial_Adh_Pro"/>
</dbReference>
<dbReference type="InterPro" id="IPR036937">
    <property type="entry name" value="Adhesion_dom_fimbrial_sf"/>
</dbReference>
<reference evidence="3" key="2">
    <citation type="journal article" date="2022" name="Sci. Total Environ.">
        <title>Prevalence, transmission, and molecular epidemiology of tet(X)-positive bacteria among humans, animals, and environmental niches in China: An epidemiological, and genomic-based study.</title>
        <authorList>
            <person name="Dong N."/>
            <person name="Zeng Y."/>
            <person name="Cai C."/>
            <person name="Sun C."/>
            <person name="Lu J."/>
            <person name="Liu C."/>
            <person name="Zhou H."/>
            <person name="Sun Q."/>
            <person name="Shu L."/>
            <person name="Wang H."/>
            <person name="Wang Y."/>
            <person name="Wang S."/>
            <person name="Wu C."/>
            <person name="Chan E.W."/>
            <person name="Chen G."/>
            <person name="Shen Z."/>
            <person name="Chen S."/>
            <person name="Zhang R."/>
        </authorList>
    </citation>
    <scope>NUCLEOTIDE SEQUENCE</scope>
    <source>
        <strain evidence="3">DF46-2-2</strain>
    </source>
</reference>
<comment type="caution">
    <text evidence="3">The sequence shown here is derived from an EMBL/GenBank/DDBJ whole genome shotgun (WGS) entry which is preliminary data.</text>
</comment>
<dbReference type="InterPro" id="IPR000259">
    <property type="entry name" value="Adhesion_dom_fimbrial"/>
</dbReference>
<evidence type="ECO:0000313" key="4">
    <source>
        <dbReference type="Proteomes" id="UP001173465"/>
    </source>
</evidence>
<dbReference type="RefSeq" id="WP_286594557.1">
    <property type="nucleotide sequence ID" value="NZ_JACANB010000017.1"/>
</dbReference>
<feature type="signal peptide" evidence="1">
    <location>
        <begin position="1"/>
        <end position="21"/>
    </location>
</feature>
<dbReference type="PANTHER" id="PTHR33420:SF10">
    <property type="entry name" value="FIMBRIAE MAJOR SUBUNIT"/>
    <property type="match status" value="1"/>
</dbReference>
<name>A0AAW7DU25_9GAMM</name>
<accession>A0AAW7DU25</accession>
<evidence type="ECO:0000256" key="1">
    <source>
        <dbReference type="SAM" id="SignalP"/>
    </source>
</evidence>
<dbReference type="GO" id="GO:0009289">
    <property type="term" value="C:pilus"/>
    <property type="evidence" value="ECO:0007669"/>
    <property type="project" value="InterPro"/>
</dbReference>